<feature type="region of interest" description="Disordered" evidence="2">
    <location>
        <begin position="166"/>
        <end position="205"/>
    </location>
</feature>
<feature type="region of interest" description="Disordered" evidence="2">
    <location>
        <begin position="93"/>
        <end position="144"/>
    </location>
</feature>
<dbReference type="AlphaFoldDB" id="A0A4P9W7B6"/>
<feature type="compositionally biased region" description="Basic and acidic residues" evidence="2">
    <location>
        <begin position="112"/>
        <end position="126"/>
    </location>
</feature>
<gene>
    <name evidence="3" type="ORF">BDK51DRAFT_37490</name>
</gene>
<dbReference type="EMBL" id="KZ996774">
    <property type="protein sequence ID" value="RKO88351.1"/>
    <property type="molecule type" value="Genomic_DNA"/>
</dbReference>
<evidence type="ECO:0000313" key="4">
    <source>
        <dbReference type="Proteomes" id="UP000269721"/>
    </source>
</evidence>
<evidence type="ECO:0000256" key="2">
    <source>
        <dbReference type="SAM" id="MobiDB-lite"/>
    </source>
</evidence>
<accession>A0A4P9W7B6</accession>
<feature type="region of interest" description="Disordered" evidence="2">
    <location>
        <begin position="233"/>
        <end position="253"/>
    </location>
</feature>
<feature type="compositionally biased region" description="Basic and acidic residues" evidence="2">
    <location>
        <begin position="166"/>
        <end position="183"/>
    </location>
</feature>
<dbReference type="Proteomes" id="UP000269721">
    <property type="component" value="Unassembled WGS sequence"/>
</dbReference>
<sequence length="253" mass="27459">MFLGNLIKKIDPDSGSPSREGSRPGSPRPSVHHRVGADDARLQDDNAHLRHRLAAKDKELETLAAQNLQLEQSIKNLRLRAKLKITQMKRELEAAAGGARAGGDNDGDGDADGMRTPDPDGERTPDVEEAEPAGDRRRAQTGRVEALESELAAVRVAHEAEIRRLKEQLEWRESESRQREGGDGKGSMSGISNSTATEVSAPDTEIQQELSALRITLSTRDSELAALRSEMDALRREASAKPPQPVADLLGGN</sequence>
<organism evidence="3 4">
    <name type="scientific">Blyttiomyces helicus</name>
    <dbReference type="NCBI Taxonomy" id="388810"/>
    <lineage>
        <taxon>Eukaryota</taxon>
        <taxon>Fungi</taxon>
        <taxon>Fungi incertae sedis</taxon>
        <taxon>Chytridiomycota</taxon>
        <taxon>Chytridiomycota incertae sedis</taxon>
        <taxon>Chytridiomycetes</taxon>
        <taxon>Chytridiomycetes incertae sedis</taxon>
        <taxon>Blyttiomyces</taxon>
    </lineage>
</organism>
<feature type="region of interest" description="Disordered" evidence="2">
    <location>
        <begin position="1"/>
        <end position="46"/>
    </location>
</feature>
<keyword evidence="4" id="KW-1185">Reference proteome</keyword>
<keyword evidence="1" id="KW-0175">Coiled coil</keyword>
<reference evidence="4" key="1">
    <citation type="journal article" date="2018" name="Nat. Microbiol.">
        <title>Leveraging single-cell genomics to expand the fungal tree of life.</title>
        <authorList>
            <person name="Ahrendt S.R."/>
            <person name="Quandt C.A."/>
            <person name="Ciobanu D."/>
            <person name="Clum A."/>
            <person name="Salamov A."/>
            <person name="Andreopoulos B."/>
            <person name="Cheng J.F."/>
            <person name="Woyke T."/>
            <person name="Pelin A."/>
            <person name="Henrissat B."/>
            <person name="Reynolds N.K."/>
            <person name="Benny G.L."/>
            <person name="Smith M.E."/>
            <person name="James T.Y."/>
            <person name="Grigoriev I.V."/>
        </authorList>
    </citation>
    <scope>NUCLEOTIDE SEQUENCE [LARGE SCALE GENOMIC DNA]</scope>
</reference>
<evidence type="ECO:0000313" key="3">
    <source>
        <dbReference type="EMBL" id="RKO88351.1"/>
    </source>
</evidence>
<evidence type="ECO:0000256" key="1">
    <source>
        <dbReference type="SAM" id="Coils"/>
    </source>
</evidence>
<protein>
    <submittedName>
        <fullName evidence="3">Uncharacterized protein</fullName>
    </submittedName>
</protein>
<feature type="compositionally biased region" description="Low complexity" evidence="2">
    <location>
        <begin position="14"/>
        <end position="29"/>
    </location>
</feature>
<name>A0A4P9W7B6_9FUNG</name>
<proteinExistence type="predicted"/>
<feature type="compositionally biased region" description="Basic and acidic residues" evidence="2">
    <location>
        <begin position="35"/>
        <end position="46"/>
    </location>
</feature>
<feature type="coiled-coil region" evidence="1">
    <location>
        <begin position="46"/>
        <end position="80"/>
    </location>
</feature>
<feature type="compositionally biased region" description="Polar residues" evidence="2">
    <location>
        <begin position="189"/>
        <end position="198"/>
    </location>
</feature>